<dbReference type="InParanoid" id="M1YVQ8"/>
<accession>M1YVQ8</accession>
<name>M1YVQ8_NITG3</name>
<gene>
    <name evidence="2" type="ORF">NITGR_150049</name>
</gene>
<dbReference type="Pfam" id="PF13356">
    <property type="entry name" value="Arm-DNA-bind_3"/>
    <property type="match status" value="1"/>
</dbReference>
<dbReference type="Gene3D" id="3.30.160.390">
    <property type="entry name" value="Integrase, DNA-binding domain"/>
    <property type="match status" value="1"/>
</dbReference>
<dbReference type="Proteomes" id="UP000011704">
    <property type="component" value="Unassembled WGS sequence"/>
</dbReference>
<protein>
    <recommendedName>
        <fullName evidence="1">Integrase DNA-binding domain-containing protein</fullName>
    </recommendedName>
</protein>
<dbReference type="AlphaFoldDB" id="M1YVQ8"/>
<sequence length="56" mass="6678">MELKTELPQMALTSTAVKNDKPSWKTLRLYDERGLYLEVFPNSGKWWRFEKRPCTS</sequence>
<dbReference type="HOGENOM" id="CLU_3009683_0_0_0"/>
<evidence type="ECO:0000313" key="2">
    <source>
        <dbReference type="EMBL" id="CCQ89681.1"/>
    </source>
</evidence>
<dbReference type="RefSeq" id="WP_005006378.1">
    <property type="nucleotide sequence ID" value="NZ_HG422173.1"/>
</dbReference>
<evidence type="ECO:0000259" key="1">
    <source>
        <dbReference type="Pfam" id="PF13356"/>
    </source>
</evidence>
<feature type="domain" description="Integrase DNA-binding" evidence="1">
    <location>
        <begin position="12"/>
        <end position="52"/>
    </location>
</feature>
<evidence type="ECO:0000313" key="3">
    <source>
        <dbReference type="Proteomes" id="UP000011704"/>
    </source>
</evidence>
<dbReference type="EMBL" id="CAQJ01000017">
    <property type="protein sequence ID" value="CCQ89681.1"/>
    <property type="molecule type" value="Genomic_DNA"/>
</dbReference>
<keyword evidence="3" id="KW-1185">Reference proteome</keyword>
<comment type="caution">
    <text evidence="2">The sequence shown here is derived from an EMBL/GenBank/DDBJ whole genome shotgun (WGS) entry which is preliminary data.</text>
</comment>
<proteinExistence type="predicted"/>
<organism evidence="2 3">
    <name type="scientific">Nitrospina gracilis (strain 3/211)</name>
    <dbReference type="NCBI Taxonomy" id="1266370"/>
    <lineage>
        <taxon>Bacteria</taxon>
        <taxon>Pseudomonadati</taxon>
        <taxon>Nitrospinota/Tectimicrobiota group</taxon>
        <taxon>Nitrospinota</taxon>
        <taxon>Nitrospinia</taxon>
        <taxon>Nitrospinales</taxon>
        <taxon>Nitrospinaceae</taxon>
        <taxon>Nitrospina</taxon>
    </lineage>
</organism>
<dbReference type="InterPro" id="IPR025166">
    <property type="entry name" value="Integrase_DNA_bind_dom"/>
</dbReference>
<reference evidence="2 3" key="1">
    <citation type="journal article" date="2013" name="Front. Microbiol.">
        <title>The genome of Nitrospina gracilis illuminates the metabolism and evolution of the major marine nitrite oxidizer.</title>
        <authorList>
            <person name="Luecker S."/>
            <person name="Nowka B."/>
            <person name="Rattei T."/>
            <person name="Spieck E."/>
            <person name="and Daims H."/>
        </authorList>
    </citation>
    <scope>NUCLEOTIDE SEQUENCE [LARGE SCALE GENOMIC DNA]</scope>
    <source>
        <strain evidence="2 3">3/211</strain>
    </source>
</reference>
<dbReference type="InterPro" id="IPR038488">
    <property type="entry name" value="Integrase_DNA-bd_sf"/>
</dbReference>